<accession>A0ACC0ULN8</accession>
<protein>
    <submittedName>
        <fullName evidence="1">Uncharacterized protein</fullName>
    </submittedName>
</protein>
<keyword evidence="2" id="KW-1185">Reference proteome</keyword>
<sequence length="120" mass="13112">MLVESKRTSIFLFILMWVFSFDKDCRATYSQVDVYARRGSGPTSGCAVAKASGYLRKYRVVISPSSLDYGCALILSTETFHRGSSYRTRCMAIPVGSAFRTSSLGLELAGNETNRGGGTE</sequence>
<evidence type="ECO:0000313" key="2">
    <source>
        <dbReference type="Proteomes" id="UP001207468"/>
    </source>
</evidence>
<evidence type="ECO:0000313" key="1">
    <source>
        <dbReference type="EMBL" id="KAI9512437.1"/>
    </source>
</evidence>
<name>A0ACC0ULN8_9AGAM</name>
<reference evidence="1" key="1">
    <citation type="submission" date="2021-03" db="EMBL/GenBank/DDBJ databases">
        <title>Evolutionary priming and transition to the ectomycorrhizal habit in an iconic lineage of mushroom-forming fungi: is preadaptation a requirement?</title>
        <authorList>
            <consortium name="DOE Joint Genome Institute"/>
            <person name="Looney B.P."/>
            <person name="Miyauchi S."/>
            <person name="Morin E."/>
            <person name="Drula E."/>
            <person name="Courty P.E."/>
            <person name="Chicoki N."/>
            <person name="Fauchery L."/>
            <person name="Kohler A."/>
            <person name="Kuo A."/>
            <person name="LaButti K."/>
            <person name="Pangilinan J."/>
            <person name="Lipzen A."/>
            <person name="Riley R."/>
            <person name="Andreopoulos W."/>
            <person name="He G."/>
            <person name="Johnson J."/>
            <person name="Barry K.W."/>
            <person name="Grigoriev I.V."/>
            <person name="Nagy L."/>
            <person name="Hibbett D."/>
            <person name="Henrissat B."/>
            <person name="Matheny P.B."/>
            <person name="Labbe J."/>
            <person name="Martin A.F."/>
        </authorList>
    </citation>
    <scope>NUCLEOTIDE SEQUENCE</scope>
    <source>
        <strain evidence="1">BPL698</strain>
    </source>
</reference>
<gene>
    <name evidence="1" type="ORF">F5148DRAFT_1146135</name>
</gene>
<dbReference type="EMBL" id="JAGFNK010000009">
    <property type="protein sequence ID" value="KAI9512437.1"/>
    <property type="molecule type" value="Genomic_DNA"/>
</dbReference>
<comment type="caution">
    <text evidence="1">The sequence shown here is derived from an EMBL/GenBank/DDBJ whole genome shotgun (WGS) entry which is preliminary data.</text>
</comment>
<organism evidence="1 2">
    <name type="scientific">Russula earlei</name>
    <dbReference type="NCBI Taxonomy" id="71964"/>
    <lineage>
        <taxon>Eukaryota</taxon>
        <taxon>Fungi</taxon>
        <taxon>Dikarya</taxon>
        <taxon>Basidiomycota</taxon>
        <taxon>Agaricomycotina</taxon>
        <taxon>Agaricomycetes</taxon>
        <taxon>Russulales</taxon>
        <taxon>Russulaceae</taxon>
        <taxon>Russula</taxon>
    </lineage>
</organism>
<dbReference type="Proteomes" id="UP001207468">
    <property type="component" value="Unassembled WGS sequence"/>
</dbReference>
<proteinExistence type="predicted"/>